<dbReference type="GO" id="GO:0007168">
    <property type="term" value="P:receptor guanylyl cyclase signaling pathway"/>
    <property type="evidence" value="ECO:0007669"/>
    <property type="project" value="TreeGrafter"/>
</dbReference>
<dbReference type="GO" id="GO:0035556">
    <property type="term" value="P:intracellular signal transduction"/>
    <property type="evidence" value="ECO:0007669"/>
    <property type="project" value="InterPro"/>
</dbReference>
<feature type="compositionally biased region" description="Low complexity" evidence="8">
    <location>
        <begin position="405"/>
        <end position="427"/>
    </location>
</feature>
<dbReference type="Gene3D" id="3.30.70.1230">
    <property type="entry name" value="Nucleotide cyclase"/>
    <property type="match status" value="1"/>
</dbReference>
<dbReference type="SUPFAM" id="SSF55073">
    <property type="entry name" value="Nucleotide cyclase"/>
    <property type="match status" value="1"/>
</dbReference>
<feature type="compositionally biased region" description="Low complexity" evidence="8">
    <location>
        <begin position="198"/>
        <end position="211"/>
    </location>
</feature>
<evidence type="ECO:0000259" key="11">
    <source>
        <dbReference type="PROSITE" id="PS50839"/>
    </source>
</evidence>
<keyword evidence="3" id="KW-0547">Nucleotide-binding</keyword>
<feature type="region of interest" description="Disordered" evidence="8">
    <location>
        <begin position="1208"/>
        <end position="1255"/>
    </location>
</feature>
<dbReference type="FunFam" id="3.30.70.1230:FF:000030">
    <property type="entry name" value="Si:ch211-215j19.12"/>
    <property type="match status" value="1"/>
</dbReference>
<proteinExistence type="inferred from homology"/>
<evidence type="ECO:0000313" key="13">
    <source>
        <dbReference type="Proteomes" id="UP000650467"/>
    </source>
</evidence>
<feature type="region of interest" description="Disordered" evidence="8">
    <location>
        <begin position="87"/>
        <end position="261"/>
    </location>
</feature>
<feature type="region of interest" description="Disordered" evidence="8">
    <location>
        <begin position="1811"/>
        <end position="1842"/>
    </location>
</feature>
<keyword evidence="5 9" id="KW-0472">Membrane</keyword>
<evidence type="ECO:0000256" key="6">
    <source>
        <dbReference type="ARBA" id="ARBA00023239"/>
    </source>
</evidence>
<dbReference type="GO" id="GO:0001653">
    <property type="term" value="F:peptide receptor activity"/>
    <property type="evidence" value="ECO:0007669"/>
    <property type="project" value="TreeGrafter"/>
</dbReference>
<accession>A0A835SY30</accession>
<evidence type="ECO:0000256" key="3">
    <source>
        <dbReference type="ARBA" id="ARBA00022741"/>
    </source>
</evidence>
<dbReference type="PROSITE" id="PS50125">
    <property type="entry name" value="GUANYLATE_CYCLASE_2"/>
    <property type="match status" value="1"/>
</dbReference>
<feature type="region of interest" description="Disordered" evidence="8">
    <location>
        <begin position="295"/>
        <end position="314"/>
    </location>
</feature>
<feature type="region of interest" description="Disordered" evidence="8">
    <location>
        <begin position="1130"/>
        <end position="1167"/>
    </location>
</feature>
<evidence type="ECO:0000256" key="9">
    <source>
        <dbReference type="SAM" id="Phobius"/>
    </source>
</evidence>
<feature type="compositionally biased region" description="Low complexity" evidence="8">
    <location>
        <begin position="301"/>
        <end position="311"/>
    </location>
</feature>
<feature type="domain" description="Guanylate cyclase" evidence="10">
    <location>
        <begin position="837"/>
        <end position="969"/>
    </location>
</feature>
<evidence type="ECO:0000313" key="12">
    <source>
        <dbReference type="EMBL" id="KAG2433876.1"/>
    </source>
</evidence>
<dbReference type="EMBL" id="JAEHOC010000018">
    <property type="protein sequence ID" value="KAG2433876.1"/>
    <property type="molecule type" value="Genomic_DNA"/>
</dbReference>
<dbReference type="OrthoDB" id="60033at2759"/>
<dbReference type="InterPro" id="IPR029787">
    <property type="entry name" value="Nucleotide_cyclase"/>
</dbReference>
<reference evidence="12" key="1">
    <citation type="journal article" date="2020" name="bioRxiv">
        <title>Comparative genomics of Chlamydomonas.</title>
        <authorList>
            <person name="Craig R.J."/>
            <person name="Hasan A.R."/>
            <person name="Ness R.W."/>
            <person name="Keightley P.D."/>
        </authorList>
    </citation>
    <scope>NUCLEOTIDE SEQUENCE</scope>
    <source>
        <strain evidence="12">SAG 7.73</strain>
    </source>
</reference>
<feature type="compositionally biased region" description="Pro residues" evidence="8">
    <location>
        <begin position="1209"/>
        <end position="1219"/>
    </location>
</feature>
<feature type="domain" description="CHASE" evidence="11">
    <location>
        <begin position="596"/>
        <end position="719"/>
    </location>
</feature>
<gene>
    <name evidence="12" type="ORF">HXX76_008229</name>
</gene>
<feature type="compositionally biased region" description="Low complexity" evidence="8">
    <location>
        <begin position="1220"/>
        <end position="1234"/>
    </location>
</feature>
<evidence type="ECO:0000259" key="10">
    <source>
        <dbReference type="PROSITE" id="PS50125"/>
    </source>
</evidence>
<evidence type="ECO:0008006" key="14">
    <source>
        <dbReference type="Google" id="ProtNLM"/>
    </source>
</evidence>
<dbReference type="PROSITE" id="PS50839">
    <property type="entry name" value="CHASE"/>
    <property type="match status" value="1"/>
</dbReference>
<evidence type="ECO:0000256" key="1">
    <source>
        <dbReference type="ARBA" id="ARBA00004370"/>
    </source>
</evidence>
<dbReference type="GO" id="GO:0004016">
    <property type="term" value="F:adenylate cyclase activity"/>
    <property type="evidence" value="ECO:0007669"/>
    <property type="project" value="TreeGrafter"/>
</dbReference>
<dbReference type="InterPro" id="IPR006189">
    <property type="entry name" value="CHASE_dom"/>
</dbReference>
<dbReference type="GO" id="GO:0005886">
    <property type="term" value="C:plasma membrane"/>
    <property type="evidence" value="ECO:0007669"/>
    <property type="project" value="TreeGrafter"/>
</dbReference>
<feature type="region of interest" description="Disordered" evidence="8">
    <location>
        <begin position="324"/>
        <end position="427"/>
    </location>
</feature>
<dbReference type="InterPro" id="IPR018297">
    <property type="entry name" value="A/G_cyclase_CS"/>
</dbReference>
<dbReference type="PROSITE" id="PS00452">
    <property type="entry name" value="GUANYLATE_CYCLASE_1"/>
    <property type="match status" value="1"/>
</dbReference>
<feature type="region of interest" description="Disordered" evidence="8">
    <location>
        <begin position="1"/>
        <end position="20"/>
    </location>
</feature>
<keyword evidence="13" id="KW-1185">Reference proteome</keyword>
<dbReference type="PANTHER" id="PTHR11920">
    <property type="entry name" value="GUANYLYL CYCLASE"/>
    <property type="match status" value="1"/>
</dbReference>
<name>A0A835SY30_CHLIN</name>
<dbReference type="Pfam" id="PF00211">
    <property type="entry name" value="Guanylate_cyc"/>
    <property type="match status" value="1"/>
</dbReference>
<keyword evidence="6 7" id="KW-0456">Lyase</keyword>
<dbReference type="CDD" id="cd07302">
    <property type="entry name" value="CHD"/>
    <property type="match status" value="1"/>
</dbReference>
<feature type="transmembrane region" description="Helical" evidence="9">
    <location>
        <begin position="495"/>
        <end position="518"/>
    </location>
</feature>
<comment type="caution">
    <text evidence="12">The sequence shown here is derived from an EMBL/GenBank/DDBJ whole genome shotgun (WGS) entry which is preliminary data.</text>
</comment>
<protein>
    <recommendedName>
        <fullName evidence="14">Guanylate cyclase domain-containing protein</fullName>
    </recommendedName>
</protein>
<comment type="similarity">
    <text evidence="7">Belongs to the adenylyl cyclase class-4/guanylyl cyclase family.</text>
</comment>
<organism evidence="12 13">
    <name type="scientific">Chlamydomonas incerta</name>
    <dbReference type="NCBI Taxonomy" id="51695"/>
    <lineage>
        <taxon>Eukaryota</taxon>
        <taxon>Viridiplantae</taxon>
        <taxon>Chlorophyta</taxon>
        <taxon>core chlorophytes</taxon>
        <taxon>Chlorophyceae</taxon>
        <taxon>CS clade</taxon>
        <taxon>Chlamydomonadales</taxon>
        <taxon>Chlamydomonadaceae</taxon>
        <taxon>Chlamydomonas</taxon>
    </lineage>
</organism>
<feature type="transmembrane region" description="Helical" evidence="9">
    <location>
        <begin position="780"/>
        <end position="800"/>
    </location>
</feature>
<keyword evidence="4 9" id="KW-1133">Transmembrane helix</keyword>
<sequence>MFNLRRSAEARRSLEAQARRHSIEEEWVSDQPLASAQDLEIPFGLRHDSEIGAGIMHQAVDRASNSRQLRGPTDAAMSLAMELGFDIDDAEDGGEGSAEPGEDEQQDQEQGDDVLGDEASEGLAQSDAGEPAVGHSCRPSDSGADEGHAPALQQRPTRQPPPAPQAPLATGGGDASEAGLPHEGISSVAATDVESDLAEGPMPSAAAGPGPASAPFPPSAAAAAAGGVAGGGGADRGGRMGRSRAGTGTGHEDTGGSSNFEAAFSSGVPVSLGIGGGLTAELAAVGPRGGMGSGTGVGGRAMASSAAPSSPRHSLMLRTSAAPLPHHLQHPPQAHHVHAPSRSNRWSAHGPSPHVSGLLPASSAAPHSQQQSASLAMQRNVARGRGQSDGGESGLASPPRPSQPSPGQRSSTLPPSPPQQQQNQPAALQPLPRAVSVLTNVTSHGTGMRRGDTSSALDTGGGGCCQGTRTWWQDVRLQTKLLWKVFLDIVARKPWVLLVPLLMCCLFTGLGVFGVLYASDRNINAQQNYAREAVASATANAISGQLEIATFAVMTMSAYLTQQPFCADLNRTFNNLSSVILDWDEKQLVYQVQALPAAVLNYIYPPLNNPELEEVLIGRDLLEVPMYREDTLYQIRSRDQRLMLGPYALLEGFQGIFVTYPIFLPAPSATFDWGCGVQPHDCPPGVCWLPAEGLKLWGLATSVVSLDNMQADFRFATLSSQGYLYRLHQLPRTPNRAAIIATSDPPPSDPVIATVVKFNLVWVLEVSPASGWVPAWRDPCIAAVVVGSCLVSLLVLWLLVTREKHNMLLQAMLPEKVIWRLQRGEQTVVEEFLEPVTILFSDIVSYTEVASQLTPLQVVRLLNELYTQFDLLCDKHEVYKVETIGDAFMAVAGCPTREEPIAAAIRMANMAQDMIAMVDKFTTRVGDEEMKVKIRIGLHSGPVVAGVIGQRMPRYCLFGDTVNTASRMETNSSPMCIHISAVTASLLRLAGAKVVMPPRPAKRATSDRHNAPASPLRMGLPTLGGPPSALSLLGGVLGGLPSGVGPGLPSDAAGGPPPSPPNLSLLLEQHDQQLSNGDMWHLGGLPAGGGVVGLSGPAPTAQASRQSLINLSDTAFSAGAAGVASGAAGVQPHVPAAGPSSKHQTQHQPSGAAAVNPSPASRLWGGGAGAGRNVLPMLDKPMTLYGRGRTMIKGKGMMHTFWLQRRPEAPPAPAVPPAPAAAARTLPPPGVAAARSRRPSAQRPSPFHPSNGPAGVTPAEAVNVLGMASFASQTAANNASSCAAAGGVLGVAGAAASCRPSETGGSTSTFVRRITNMTNGGGLTPPSLTPAASGAGGYTGGYGAYAATATAAAAATAAATATAAVVVAAAAADGMDCAGGAAVTTAQLPQSGLQAAIISAAVVGHHTGVQSGTQCPSPLGRNRGVTVHSYTSPSLPLPLSPRPRLQSAHAPLAAGDGRVQPALPHGTVTSVLAAAVALGPPASSPRQQPAATAGGGAAAGAAGLLGATGTSSVTSIDDVAFPITFDPPIADARNHIRSYTSASSLTAAAAAAAAFSSGAAASSAGPLGVASPGSRTARQDLLGAAICDVSASGECELAAAGGSVSRGGTAAGHSSSNLGSLRLQRQQQAYSAVGGGDSGIRNDEAPPLALGLDSLAGLAEAAGVATDMNATFGHSTARLNSSTVIPPLCSAAAIAGNSDSGLQGFPIGAGASNTSAGQFSFGLAGVSPGSVGPPFQRRQRLLAGLESVISAAGADVDSTENGPAAFVDADGGGDGCGGSATLALVGGRAPRTYAHTAGSMDSAAVEQADQAMPGVDGDGSAAFHRGSKGIGEGGSANGNDNANGNGNGGVSISGAAALPATRAGAALSGPTDMIVVAQTDAELRPASASAKAAESSDSR</sequence>
<dbReference type="SMART" id="SM00044">
    <property type="entry name" value="CYCc"/>
    <property type="match status" value="1"/>
</dbReference>
<evidence type="ECO:0000256" key="5">
    <source>
        <dbReference type="ARBA" id="ARBA00023136"/>
    </source>
</evidence>
<comment type="subcellular location">
    <subcellularLocation>
        <location evidence="1">Membrane</location>
    </subcellularLocation>
</comment>
<evidence type="ECO:0000256" key="7">
    <source>
        <dbReference type="RuleBase" id="RU000405"/>
    </source>
</evidence>
<dbReference type="GO" id="GO:0000166">
    <property type="term" value="F:nucleotide binding"/>
    <property type="evidence" value="ECO:0007669"/>
    <property type="project" value="UniProtKB-KW"/>
</dbReference>
<dbReference type="InterPro" id="IPR050401">
    <property type="entry name" value="Cyclic_nucleotide_synthase"/>
</dbReference>
<feature type="region of interest" description="Disordered" evidence="8">
    <location>
        <begin position="1044"/>
        <end position="1064"/>
    </location>
</feature>
<evidence type="ECO:0000256" key="8">
    <source>
        <dbReference type="SAM" id="MobiDB-lite"/>
    </source>
</evidence>
<dbReference type="Proteomes" id="UP000650467">
    <property type="component" value="Unassembled WGS sequence"/>
</dbReference>
<dbReference type="InterPro" id="IPR001054">
    <property type="entry name" value="A/G_cyclase"/>
</dbReference>
<feature type="compositionally biased region" description="Acidic residues" evidence="8">
    <location>
        <begin position="87"/>
        <end position="120"/>
    </location>
</feature>
<feature type="compositionally biased region" description="Basic residues" evidence="8">
    <location>
        <begin position="327"/>
        <end position="339"/>
    </location>
</feature>
<keyword evidence="2 9" id="KW-0812">Transmembrane</keyword>
<evidence type="ECO:0000256" key="4">
    <source>
        <dbReference type="ARBA" id="ARBA00022989"/>
    </source>
</evidence>
<feature type="compositionally biased region" description="Low complexity" evidence="8">
    <location>
        <begin position="358"/>
        <end position="376"/>
    </location>
</feature>
<dbReference type="PANTHER" id="PTHR11920:SF335">
    <property type="entry name" value="GUANYLATE CYCLASE"/>
    <property type="match status" value="1"/>
</dbReference>
<dbReference type="GO" id="GO:0004383">
    <property type="term" value="F:guanylate cyclase activity"/>
    <property type="evidence" value="ECO:0007669"/>
    <property type="project" value="TreeGrafter"/>
</dbReference>
<evidence type="ECO:0000256" key="2">
    <source>
        <dbReference type="ARBA" id="ARBA00022692"/>
    </source>
</evidence>